<dbReference type="PANTHER" id="PTHR31919:SF1">
    <property type="entry name" value="ZINC FINGERS AND HOMEOBOXES PROTEIN 1, ISOFORM 2"/>
    <property type="match status" value="1"/>
</dbReference>
<protein>
    <submittedName>
        <fullName evidence="1">Chromosome 8 open reading frame 76</fullName>
    </submittedName>
</protein>
<reference evidence="1" key="1">
    <citation type="submission" date="2025-08" db="UniProtKB">
        <authorList>
            <consortium name="Ensembl"/>
        </authorList>
    </citation>
    <scope>IDENTIFICATION</scope>
</reference>
<dbReference type="InterPro" id="IPR041404">
    <property type="entry name" value="DUF5588"/>
</dbReference>
<accession>A0A8C6YF89</accession>
<dbReference type="Pfam" id="PF17826">
    <property type="entry name" value="DUF5588"/>
    <property type="match status" value="1"/>
</dbReference>
<organism evidence="1 2">
    <name type="scientific">Naja naja</name>
    <name type="common">Indian cobra</name>
    <dbReference type="NCBI Taxonomy" id="35670"/>
    <lineage>
        <taxon>Eukaryota</taxon>
        <taxon>Metazoa</taxon>
        <taxon>Chordata</taxon>
        <taxon>Craniata</taxon>
        <taxon>Vertebrata</taxon>
        <taxon>Euteleostomi</taxon>
        <taxon>Lepidosauria</taxon>
        <taxon>Squamata</taxon>
        <taxon>Bifurcata</taxon>
        <taxon>Unidentata</taxon>
        <taxon>Episquamata</taxon>
        <taxon>Toxicofera</taxon>
        <taxon>Serpentes</taxon>
        <taxon>Colubroidea</taxon>
        <taxon>Elapidae</taxon>
        <taxon>Elapinae</taxon>
        <taxon>Naja</taxon>
    </lineage>
</organism>
<dbReference type="PANTHER" id="PTHR31919">
    <property type="entry name" value="ZINC FINGERS AND HOMEOBOXES PROTEIN 1, ISOFORM 2"/>
    <property type="match status" value="1"/>
</dbReference>
<gene>
    <name evidence="1" type="primary">C8orf76</name>
</gene>
<evidence type="ECO:0000313" key="1">
    <source>
        <dbReference type="Ensembl" id="ENSNNAP00000027464.1"/>
    </source>
</evidence>
<dbReference type="InterPro" id="IPR011990">
    <property type="entry name" value="TPR-like_helical_dom_sf"/>
</dbReference>
<dbReference type="OMA" id="EWIADNN"/>
<name>A0A8C6YF89_NAJNA</name>
<dbReference type="OrthoDB" id="6334002at2759"/>
<reference evidence="1" key="2">
    <citation type="submission" date="2025-09" db="UniProtKB">
        <authorList>
            <consortium name="Ensembl"/>
        </authorList>
    </citation>
    <scope>IDENTIFICATION</scope>
</reference>
<dbReference type="Ensembl" id="ENSNNAT00000028777.1">
    <property type="protein sequence ID" value="ENSNNAP00000027464.1"/>
    <property type="gene ID" value="ENSNNAG00000017784.1"/>
</dbReference>
<proteinExistence type="predicted"/>
<dbReference type="Proteomes" id="UP000694559">
    <property type="component" value="Unplaced"/>
</dbReference>
<sequence>MIRRSRSSSETSEGCLSPAPRMALLPFAFEESVFEEEEESGGTSRAGGSLASPYSARCCEPEWFCEQVECQDDLERMNIKKFRGDLAYKKQEFQKALQEYSSCLALVPSSNIAMRRDLKESQARCLAHLGKHEEALRIAENLRNGATNTDHVTAILNLQYAIYCLLEDIENVIGCLQRLISLHPFHPQTWNLLAETYMSLLQFPVPWSGTKAPLWQGDGLIAGSCLRVSSKEVSFVCHQTQSQRKDDPLLCTIHTNDSFGSCVESQSVQRPVCIPGNSGPGSTIKRASLGDRRLKDTCVYACASFVRARLLFQLMQLTQSSFALENNLKMQQEIEDKIRFFELEADNLSLMTEVMGEDLVLEKLKGEAQEEVKCFSAEALPSVMTASTMEFEERWFQKLRDCFPHMDCPT</sequence>
<dbReference type="GeneTree" id="ENSGT00390000011435"/>
<keyword evidence="2" id="KW-1185">Reference proteome</keyword>
<evidence type="ECO:0000313" key="2">
    <source>
        <dbReference type="Proteomes" id="UP000694559"/>
    </source>
</evidence>
<dbReference type="Gene3D" id="1.25.40.10">
    <property type="entry name" value="Tetratricopeptide repeat domain"/>
    <property type="match status" value="1"/>
</dbReference>
<dbReference type="AlphaFoldDB" id="A0A8C6YF89"/>
<dbReference type="SUPFAM" id="SSF48452">
    <property type="entry name" value="TPR-like"/>
    <property type="match status" value="1"/>
</dbReference>